<evidence type="ECO:0000313" key="3">
    <source>
        <dbReference type="Proteomes" id="UP000291464"/>
    </source>
</evidence>
<gene>
    <name evidence="2" type="primary">63</name>
    <name evidence="2" type="ORF">SEA_DONNY_63</name>
</gene>
<protein>
    <submittedName>
        <fullName evidence="2">Uncharacterized protein</fullName>
    </submittedName>
</protein>
<organism evidence="2 3">
    <name type="scientific">Mycobacterium phage Donny</name>
    <dbReference type="NCBI Taxonomy" id="2530126"/>
    <lineage>
        <taxon>Viruses</taxon>
        <taxon>Duplodnaviria</taxon>
        <taxon>Heunggongvirae</taxon>
        <taxon>Uroviricota</taxon>
        <taxon>Caudoviricetes</taxon>
        <taxon>Bclasvirinae</taxon>
        <taxon>Acadianvirus</taxon>
        <taxon>Acadianvirus acadian</taxon>
    </lineage>
</organism>
<evidence type="ECO:0000313" key="2">
    <source>
        <dbReference type="EMBL" id="QBI96421.1"/>
    </source>
</evidence>
<reference evidence="2 3" key="1">
    <citation type="submission" date="2019-02" db="EMBL/GenBank/DDBJ databases">
        <authorList>
            <person name="Segura-Totten M."/>
            <person name="Shanks R.A."/>
            <person name="Colston L.E."/>
            <person name="Shook K.D."/>
            <person name="Corbett J.M."/>
            <person name="Lewis V.R."/>
            <person name="Arthur A.C.D."/>
            <person name="Roscher J.E."/>
            <person name="Garlena R.A."/>
            <person name="Russell D.A."/>
            <person name="Pope W.H."/>
            <person name="Jacobs-Sera D."/>
            <person name="Hatfull G.F."/>
        </authorList>
    </citation>
    <scope>NUCLEOTIDE SEQUENCE [LARGE SCALE GENOMIC DNA]</scope>
</reference>
<dbReference type="Proteomes" id="UP000291464">
    <property type="component" value="Segment"/>
</dbReference>
<evidence type="ECO:0000256" key="1">
    <source>
        <dbReference type="SAM" id="MobiDB-lite"/>
    </source>
</evidence>
<accession>A0A481VS30</accession>
<dbReference type="EMBL" id="MK524490">
    <property type="protein sequence ID" value="QBI96421.1"/>
    <property type="molecule type" value="Genomic_DNA"/>
</dbReference>
<name>A0A481VS30_9CAUD</name>
<sequence length="84" mass="8860">MAHFYGTVQGQRGEASRLGSKNSGLDASAQGWNVGCKVTIRHEDGRDVVRVWRTTGSNGHGGATKLIASFADGDPAVHLGDIPR</sequence>
<feature type="region of interest" description="Disordered" evidence="1">
    <location>
        <begin position="1"/>
        <end position="29"/>
    </location>
</feature>
<proteinExistence type="predicted"/>